<dbReference type="Proteomes" id="UP000031760">
    <property type="component" value="Chromosome"/>
</dbReference>
<evidence type="ECO:0000313" key="1">
    <source>
        <dbReference type="EMBL" id="BAO54343.1"/>
    </source>
</evidence>
<evidence type="ECO:0000313" key="2">
    <source>
        <dbReference type="Proteomes" id="UP000031760"/>
    </source>
</evidence>
<reference evidence="1 2" key="1">
    <citation type="journal article" date="2014" name="Proc. Natl. Acad. Sci. U.S.A.">
        <title>Functional characterization of flavobacteria rhodopsins reveals a unique class of light-driven chloride pump in bacteria.</title>
        <authorList>
            <person name="Yoshizawa S."/>
            <person name="Kumagai Y."/>
            <person name="Kim H."/>
            <person name="Ogura Y."/>
            <person name="Hayashi T."/>
            <person name="Iwasaki W."/>
            <person name="DeLong E.F."/>
            <person name="Kogure K."/>
        </authorList>
    </citation>
    <scope>NUCLEOTIDE SEQUENCE [LARGE SCALE GENOMIC DNA]</scope>
    <source>
        <strain evidence="1 2">S1-08</strain>
    </source>
</reference>
<proteinExistence type="predicted"/>
<protein>
    <submittedName>
        <fullName evidence="1">Uncharacterized protein</fullName>
    </submittedName>
</protein>
<dbReference type="KEGG" id="nmf:NMS_0334"/>
<sequence>MDRQQYFKNREKDCFEFAFAKANSTKNTRNYSSSYYLNLKPILT</sequence>
<accession>W8VU69</accession>
<gene>
    <name evidence="1" type="ORF">NMS_0334</name>
</gene>
<dbReference type="AlphaFoldDB" id="W8VU69"/>
<name>W8VU69_9FLAO</name>
<keyword evidence="2" id="KW-1185">Reference proteome</keyword>
<dbReference type="HOGENOM" id="CLU_3219294_0_0_10"/>
<dbReference type="EMBL" id="AP014548">
    <property type="protein sequence ID" value="BAO54343.1"/>
    <property type="molecule type" value="Genomic_DNA"/>
</dbReference>
<organism evidence="1 2">
    <name type="scientific">Nonlabens marinus S1-08</name>
    <dbReference type="NCBI Taxonomy" id="1454201"/>
    <lineage>
        <taxon>Bacteria</taxon>
        <taxon>Pseudomonadati</taxon>
        <taxon>Bacteroidota</taxon>
        <taxon>Flavobacteriia</taxon>
        <taxon>Flavobacteriales</taxon>
        <taxon>Flavobacteriaceae</taxon>
        <taxon>Nonlabens</taxon>
    </lineage>
</organism>